<dbReference type="FunFam" id="1.10.510.10:FF:000571">
    <property type="entry name" value="Maternal embryonic leucine zipper kinase"/>
    <property type="match status" value="1"/>
</dbReference>
<reference evidence="18" key="1">
    <citation type="submission" date="2021-01" db="UniProtKB">
        <authorList>
            <consortium name="EnsemblMetazoa"/>
        </authorList>
    </citation>
    <scope>IDENTIFICATION</scope>
</reference>
<evidence type="ECO:0000256" key="9">
    <source>
        <dbReference type="ARBA" id="ARBA00022777"/>
    </source>
</evidence>
<keyword evidence="11" id="KW-0072">Autophagy</keyword>
<accession>A0A7M5XGB7</accession>
<evidence type="ECO:0000256" key="13">
    <source>
        <dbReference type="ARBA" id="ARBA00047899"/>
    </source>
</evidence>
<keyword evidence="8 15" id="KW-0547">Nucleotide-binding</keyword>
<evidence type="ECO:0000256" key="5">
    <source>
        <dbReference type="ARBA" id="ARBA00022527"/>
    </source>
</evidence>
<dbReference type="InterPro" id="IPR008271">
    <property type="entry name" value="Ser/Thr_kinase_AS"/>
</dbReference>
<protein>
    <recommendedName>
        <fullName evidence="3">Serine/threonine-protein kinase ULK3</fullName>
        <ecNumber evidence="2">2.7.11.1</ecNumber>
    </recommendedName>
    <alternativeName>
        <fullName evidence="12">Unc-51-like kinase 3</fullName>
    </alternativeName>
</protein>
<dbReference type="GO" id="GO:0004674">
    <property type="term" value="F:protein serine/threonine kinase activity"/>
    <property type="evidence" value="ECO:0007669"/>
    <property type="project" value="UniProtKB-KW"/>
</dbReference>
<comment type="catalytic activity">
    <reaction evidence="13">
        <text>L-threonyl-[protein] + ATP = O-phospho-L-threonyl-[protein] + ADP + H(+)</text>
        <dbReference type="Rhea" id="RHEA:46608"/>
        <dbReference type="Rhea" id="RHEA-COMP:11060"/>
        <dbReference type="Rhea" id="RHEA-COMP:11605"/>
        <dbReference type="ChEBI" id="CHEBI:15378"/>
        <dbReference type="ChEBI" id="CHEBI:30013"/>
        <dbReference type="ChEBI" id="CHEBI:30616"/>
        <dbReference type="ChEBI" id="CHEBI:61977"/>
        <dbReference type="ChEBI" id="CHEBI:456216"/>
        <dbReference type="EC" id="2.7.11.1"/>
    </reaction>
</comment>
<dbReference type="GO" id="GO:0005829">
    <property type="term" value="C:cytosol"/>
    <property type="evidence" value="ECO:0007669"/>
    <property type="project" value="TreeGrafter"/>
</dbReference>
<dbReference type="PROSITE" id="PS00107">
    <property type="entry name" value="PROTEIN_KINASE_ATP"/>
    <property type="match status" value="1"/>
</dbReference>
<dbReference type="GO" id="GO:0005524">
    <property type="term" value="F:ATP binding"/>
    <property type="evidence" value="ECO:0007669"/>
    <property type="project" value="UniProtKB-UniRule"/>
</dbReference>
<evidence type="ECO:0000256" key="6">
    <source>
        <dbReference type="ARBA" id="ARBA00022679"/>
    </source>
</evidence>
<dbReference type="Gene3D" id="1.10.510.10">
    <property type="entry name" value="Transferase(Phosphotransferase) domain 1"/>
    <property type="match status" value="1"/>
</dbReference>
<dbReference type="SUPFAM" id="SSF116846">
    <property type="entry name" value="MIT domain"/>
    <property type="match status" value="2"/>
</dbReference>
<dbReference type="PROSITE" id="PS50011">
    <property type="entry name" value="PROTEIN_KINASE_DOM"/>
    <property type="match status" value="1"/>
</dbReference>
<dbReference type="InterPro" id="IPR007330">
    <property type="entry name" value="MIT_dom"/>
</dbReference>
<evidence type="ECO:0000256" key="8">
    <source>
        <dbReference type="ARBA" id="ARBA00022741"/>
    </source>
</evidence>
<comment type="similarity">
    <text evidence="16">Belongs to the protein kinase superfamily.</text>
</comment>
<evidence type="ECO:0000256" key="12">
    <source>
        <dbReference type="ARBA" id="ARBA00032242"/>
    </source>
</evidence>
<dbReference type="PROSITE" id="PS00108">
    <property type="entry name" value="PROTEIN_KINASE_ST"/>
    <property type="match status" value="1"/>
</dbReference>
<evidence type="ECO:0000256" key="3">
    <source>
        <dbReference type="ARBA" id="ARBA00021644"/>
    </source>
</evidence>
<dbReference type="SMART" id="SM00745">
    <property type="entry name" value="MIT"/>
    <property type="match status" value="2"/>
</dbReference>
<evidence type="ECO:0000256" key="14">
    <source>
        <dbReference type="ARBA" id="ARBA00048679"/>
    </source>
</evidence>
<evidence type="ECO:0000256" key="4">
    <source>
        <dbReference type="ARBA" id="ARBA00022490"/>
    </source>
</evidence>
<dbReference type="Pfam" id="PF04212">
    <property type="entry name" value="MIT"/>
    <property type="match status" value="2"/>
</dbReference>
<evidence type="ECO:0000256" key="16">
    <source>
        <dbReference type="RuleBase" id="RU000304"/>
    </source>
</evidence>
<evidence type="ECO:0000256" key="1">
    <source>
        <dbReference type="ARBA" id="ARBA00004496"/>
    </source>
</evidence>
<dbReference type="Gene3D" id="3.30.200.20">
    <property type="entry name" value="Phosphorylase Kinase, domain 1"/>
    <property type="match status" value="1"/>
</dbReference>
<dbReference type="InterPro" id="IPR011009">
    <property type="entry name" value="Kinase-like_dom_sf"/>
</dbReference>
<evidence type="ECO:0000256" key="7">
    <source>
        <dbReference type="ARBA" id="ARBA00022737"/>
    </source>
</evidence>
<dbReference type="InterPro" id="IPR036181">
    <property type="entry name" value="MIT_dom_sf"/>
</dbReference>
<dbReference type="PANTHER" id="PTHR24348">
    <property type="entry name" value="SERINE/THREONINE-PROTEIN KINASE UNC-51-RELATED"/>
    <property type="match status" value="1"/>
</dbReference>
<comment type="catalytic activity">
    <reaction evidence="14">
        <text>L-seryl-[protein] + ATP = O-phospho-L-seryl-[protein] + ADP + H(+)</text>
        <dbReference type="Rhea" id="RHEA:17989"/>
        <dbReference type="Rhea" id="RHEA-COMP:9863"/>
        <dbReference type="Rhea" id="RHEA-COMP:11604"/>
        <dbReference type="ChEBI" id="CHEBI:15378"/>
        <dbReference type="ChEBI" id="CHEBI:29999"/>
        <dbReference type="ChEBI" id="CHEBI:30616"/>
        <dbReference type="ChEBI" id="CHEBI:83421"/>
        <dbReference type="ChEBI" id="CHEBI:456216"/>
        <dbReference type="EC" id="2.7.11.1"/>
    </reaction>
</comment>
<dbReference type="GO" id="GO:0000045">
    <property type="term" value="P:autophagosome assembly"/>
    <property type="evidence" value="ECO:0007669"/>
    <property type="project" value="TreeGrafter"/>
</dbReference>
<proteinExistence type="inferred from homology"/>
<dbReference type="GO" id="GO:0034727">
    <property type="term" value="P:piecemeal microautophagy of the nucleus"/>
    <property type="evidence" value="ECO:0007669"/>
    <property type="project" value="TreeGrafter"/>
</dbReference>
<keyword evidence="10 15" id="KW-0067">ATP-binding</keyword>
<dbReference type="GO" id="GO:0010506">
    <property type="term" value="P:regulation of autophagy"/>
    <property type="evidence" value="ECO:0007669"/>
    <property type="project" value="InterPro"/>
</dbReference>
<dbReference type="GO" id="GO:0034045">
    <property type="term" value="C:phagophore assembly site membrane"/>
    <property type="evidence" value="ECO:0007669"/>
    <property type="project" value="TreeGrafter"/>
</dbReference>
<keyword evidence="7" id="KW-0677">Repeat</keyword>
<dbReference type="AlphaFoldDB" id="A0A7M5XGB7"/>
<dbReference type="FunFam" id="3.30.200.20:FF:000042">
    <property type="entry name" value="Aurora kinase A"/>
    <property type="match status" value="1"/>
</dbReference>
<evidence type="ECO:0000313" key="18">
    <source>
        <dbReference type="EnsemblMetazoa" id="CLYHEMP023079.1"/>
    </source>
</evidence>
<evidence type="ECO:0000259" key="17">
    <source>
        <dbReference type="PROSITE" id="PS50011"/>
    </source>
</evidence>
<keyword evidence="19" id="KW-1185">Reference proteome</keyword>
<evidence type="ECO:0000313" key="19">
    <source>
        <dbReference type="Proteomes" id="UP000594262"/>
    </source>
</evidence>
<dbReference type="GO" id="GO:0000422">
    <property type="term" value="P:autophagy of mitochondrion"/>
    <property type="evidence" value="ECO:0007669"/>
    <property type="project" value="TreeGrafter"/>
</dbReference>
<keyword evidence="4" id="KW-0963">Cytoplasm</keyword>
<dbReference type="OrthoDB" id="346907at2759"/>
<dbReference type="InterPro" id="IPR017441">
    <property type="entry name" value="Protein_kinase_ATP_BS"/>
</dbReference>
<comment type="subcellular location">
    <subcellularLocation>
        <location evidence="1">Cytoplasm</location>
    </subcellularLocation>
</comment>
<dbReference type="Pfam" id="PF00069">
    <property type="entry name" value="Pkinase"/>
    <property type="match status" value="1"/>
</dbReference>
<dbReference type="RefSeq" id="XP_066915711.1">
    <property type="nucleotide sequence ID" value="XM_067059610.1"/>
</dbReference>
<evidence type="ECO:0000256" key="15">
    <source>
        <dbReference type="PROSITE-ProRule" id="PRU10141"/>
    </source>
</evidence>
<dbReference type="InterPro" id="IPR000719">
    <property type="entry name" value="Prot_kinase_dom"/>
</dbReference>
<dbReference type="EnsemblMetazoa" id="CLYHEMT023079.1">
    <property type="protein sequence ID" value="CLYHEMP023079.1"/>
    <property type="gene ID" value="CLYHEMG023079"/>
</dbReference>
<keyword evidence="5 16" id="KW-0723">Serine/threonine-protein kinase</keyword>
<dbReference type="GeneID" id="136802849"/>
<sequence length="468" mass="53898">MAASRETTLKKQILNFGPPKMKDFVLTEKLGEGSYASVYKGYKKGNIREIVAVKCIKKSSLGKKSSENLLREIEILKSLDHEHIVKLKDFQWDENNIYLILEYCSGGDLSSFIKKYKRLPENVARKFLRQLALALQYIRERNISHMDLKPHNLLLDSKDNPTLKVGDFGFAQHILDKEGRDNLRGSPLYMAVEMFLSDSYNASVDLWSSGVILFETLFGSAPFASKTYEELELKILSKDEVVIPSTVVLSPNCRDLLSRLLQRDPENRITFEEFFSHPFVDLEHAPRKESLQKAISTVTEAIKFDEKKDFKQAIERYCSALEYFIPAIDFENDRDKKTAIKAKVNQYVTRAEQLKLYQKQLAKKSLISLTRQHSIENYREILPGFDRALKHAEQGESLDDESRYDEALQEYYKGIELCISICGTLDKSSESYRVVSEKTKSMMKRAEELTLYRDTLAKRHSPSACCIQ</sequence>
<dbReference type="SMART" id="SM00220">
    <property type="entry name" value="S_TKc"/>
    <property type="match status" value="1"/>
</dbReference>
<dbReference type="Gene3D" id="1.20.58.80">
    <property type="entry name" value="Phosphotransferase system, lactose/cellobiose-type IIA subunit"/>
    <property type="match status" value="2"/>
</dbReference>
<dbReference type="GO" id="GO:0005776">
    <property type="term" value="C:autophagosome"/>
    <property type="evidence" value="ECO:0007669"/>
    <property type="project" value="TreeGrafter"/>
</dbReference>
<evidence type="ECO:0000256" key="11">
    <source>
        <dbReference type="ARBA" id="ARBA00023006"/>
    </source>
</evidence>
<feature type="binding site" evidence="15">
    <location>
        <position position="58"/>
    </location>
    <ligand>
        <name>ATP</name>
        <dbReference type="ChEBI" id="CHEBI:30616"/>
    </ligand>
</feature>
<dbReference type="InterPro" id="IPR045269">
    <property type="entry name" value="Atg1-like"/>
</dbReference>
<feature type="domain" description="Protein kinase" evidence="17">
    <location>
        <begin position="24"/>
        <end position="280"/>
    </location>
</feature>
<keyword evidence="6" id="KW-0808">Transferase</keyword>
<dbReference type="SUPFAM" id="SSF56112">
    <property type="entry name" value="Protein kinase-like (PK-like)"/>
    <property type="match status" value="1"/>
</dbReference>
<dbReference type="PANTHER" id="PTHR24348:SF65">
    <property type="entry name" value="SERINE_THREONINE-PROTEIN KINASE ULK3"/>
    <property type="match status" value="1"/>
</dbReference>
<organism evidence="18 19">
    <name type="scientific">Clytia hemisphaerica</name>
    <dbReference type="NCBI Taxonomy" id="252671"/>
    <lineage>
        <taxon>Eukaryota</taxon>
        <taxon>Metazoa</taxon>
        <taxon>Cnidaria</taxon>
        <taxon>Hydrozoa</taxon>
        <taxon>Hydroidolina</taxon>
        <taxon>Leptothecata</taxon>
        <taxon>Obeliida</taxon>
        <taxon>Clytiidae</taxon>
        <taxon>Clytia</taxon>
    </lineage>
</organism>
<dbReference type="EC" id="2.7.11.1" evidence="2"/>
<evidence type="ECO:0000256" key="10">
    <source>
        <dbReference type="ARBA" id="ARBA00022840"/>
    </source>
</evidence>
<dbReference type="Proteomes" id="UP000594262">
    <property type="component" value="Unplaced"/>
</dbReference>
<name>A0A7M5XGB7_9CNID</name>
<dbReference type="GO" id="GO:0042594">
    <property type="term" value="P:response to starvation"/>
    <property type="evidence" value="ECO:0007669"/>
    <property type="project" value="TreeGrafter"/>
</dbReference>
<keyword evidence="9" id="KW-0418">Kinase</keyword>
<evidence type="ECO:0000256" key="2">
    <source>
        <dbReference type="ARBA" id="ARBA00012513"/>
    </source>
</evidence>
<dbReference type="GO" id="GO:0061709">
    <property type="term" value="P:reticulophagy"/>
    <property type="evidence" value="ECO:0007669"/>
    <property type="project" value="TreeGrafter"/>
</dbReference>